<proteinExistence type="predicted"/>
<organism evidence="1 2">
    <name type="scientific">Hymenobacter humi</name>
    <dbReference type="NCBI Taxonomy" id="1411620"/>
    <lineage>
        <taxon>Bacteria</taxon>
        <taxon>Pseudomonadati</taxon>
        <taxon>Bacteroidota</taxon>
        <taxon>Cytophagia</taxon>
        <taxon>Cytophagales</taxon>
        <taxon>Hymenobacteraceae</taxon>
        <taxon>Hymenobacter</taxon>
    </lineage>
</organism>
<comment type="caution">
    <text evidence="1">The sequence shown here is derived from an EMBL/GenBank/DDBJ whole genome shotgun (WGS) entry which is preliminary data.</text>
</comment>
<sequence>MRTEHERDLAEARAQAQMAALMAQSNAAGSGAAALVRSPQLR</sequence>
<dbReference type="RefSeq" id="WP_380206300.1">
    <property type="nucleotide sequence ID" value="NZ_JBHTEK010000003.1"/>
</dbReference>
<reference evidence="2" key="1">
    <citation type="journal article" date="2019" name="Int. J. Syst. Evol. Microbiol.">
        <title>The Global Catalogue of Microorganisms (GCM) 10K type strain sequencing project: providing services to taxonomists for standard genome sequencing and annotation.</title>
        <authorList>
            <consortium name="The Broad Institute Genomics Platform"/>
            <consortium name="The Broad Institute Genome Sequencing Center for Infectious Disease"/>
            <person name="Wu L."/>
            <person name="Ma J."/>
        </authorList>
    </citation>
    <scope>NUCLEOTIDE SEQUENCE [LARGE SCALE GENOMIC DNA]</scope>
    <source>
        <strain evidence="2">JCM 19635</strain>
    </source>
</reference>
<keyword evidence="2" id="KW-1185">Reference proteome</keyword>
<dbReference type="Proteomes" id="UP001596513">
    <property type="component" value="Unassembled WGS sequence"/>
</dbReference>
<accession>A0ABW2UB17</accession>
<evidence type="ECO:0000313" key="1">
    <source>
        <dbReference type="EMBL" id="MFC7670590.1"/>
    </source>
</evidence>
<gene>
    <name evidence="1" type="ORF">ACFQT0_26825</name>
</gene>
<protein>
    <submittedName>
        <fullName evidence="1">Uncharacterized protein</fullName>
    </submittedName>
</protein>
<dbReference type="EMBL" id="JBHTEK010000003">
    <property type="protein sequence ID" value="MFC7670590.1"/>
    <property type="molecule type" value="Genomic_DNA"/>
</dbReference>
<name>A0ABW2UB17_9BACT</name>
<evidence type="ECO:0000313" key="2">
    <source>
        <dbReference type="Proteomes" id="UP001596513"/>
    </source>
</evidence>